<dbReference type="SMART" id="SM00845">
    <property type="entry name" value="GatB_Yqey"/>
    <property type="match status" value="1"/>
</dbReference>
<dbReference type="InterPro" id="IPR004413">
    <property type="entry name" value="GatB"/>
</dbReference>
<dbReference type="Pfam" id="PF02637">
    <property type="entry name" value="GatB_Yqey"/>
    <property type="match status" value="1"/>
</dbReference>
<dbReference type="GO" id="GO:0005524">
    <property type="term" value="F:ATP binding"/>
    <property type="evidence" value="ECO:0007669"/>
    <property type="project" value="UniProtKB-KW"/>
</dbReference>
<comment type="similarity">
    <text evidence="1 11">Belongs to the GatB/GatE family. GatB subfamily.</text>
</comment>
<keyword evidence="7 11" id="KW-0648">Protein biosynthesis</keyword>
<dbReference type="InterPro" id="IPR042114">
    <property type="entry name" value="GatB_C_1"/>
</dbReference>
<keyword evidence="13" id="KW-0808">Transferase</keyword>
<evidence type="ECO:0000256" key="10">
    <source>
        <dbReference type="ARBA" id="ARBA00047913"/>
    </source>
</evidence>
<dbReference type="GO" id="GO:0050567">
    <property type="term" value="F:glutaminyl-tRNA synthase (glutamine-hydrolyzing) activity"/>
    <property type="evidence" value="ECO:0007669"/>
    <property type="project" value="UniProtKB-UniRule"/>
</dbReference>
<dbReference type="NCBIfam" id="TIGR00133">
    <property type="entry name" value="gatB"/>
    <property type="match status" value="1"/>
</dbReference>
<dbReference type="SUPFAM" id="SSF89095">
    <property type="entry name" value="GatB/YqeY motif"/>
    <property type="match status" value="1"/>
</dbReference>
<evidence type="ECO:0000256" key="5">
    <source>
        <dbReference type="ARBA" id="ARBA00022741"/>
    </source>
</evidence>
<dbReference type="InterPro" id="IPR023168">
    <property type="entry name" value="GatB_Yqey_C_2"/>
</dbReference>
<keyword evidence="5 11" id="KW-0547">Nucleotide-binding</keyword>
<evidence type="ECO:0000259" key="12">
    <source>
        <dbReference type="SMART" id="SM00845"/>
    </source>
</evidence>
<dbReference type="NCBIfam" id="NF004014">
    <property type="entry name" value="PRK05477.1-4"/>
    <property type="match status" value="1"/>
</dbReference>
<evidence type="ECO:0000313" key="13">
    <source>
        <dbReference type="EMBL" id="SHJ33512.1"/>
    </source>
</evidence>
<dbReference type="GO" id="GO:0016740">
    <property type="term" value="F:transferase activity"/>
    <property type="evidence" value="ECO:0007669"/>
    <property type="project" value="UniProtKB-KW"/>
</dbReference>
<dbReference type="HAMAP" id="MF_00121">
    <property type="entry name" value="GatB"/>
    <property type="match status" value="1"/>
</dbReference>
<dbReference type="PANTHER" id="PTHR11659">
    <property type="entry name" value="GLUTAMYL-TRNA GLN AMIDOTRANSFERASE SUBUNIT B MITOCHONDRIAL AND PROKARYOTIC PET112-RELATED"/>
    <property type="match status" value="1"/>
</dbReference>
<dbReference type="FunFam" id="1.10.10.410:FF:000001">
    <property type="entry name" value="Aspartyl/glutamyl-tRNA(Asn/Gln) amidotransferase subunit B"/>
    <property type="match status" value="1"/>
</dbReference>
<dbReference type="SUPFAM" id="SSF55931">
    <property type="entry name" value="Glutamine synthetase/guanido kinase"/>
    <property type="match status" value="1"/>
</dbReference>
<evidence type="ECO:0000256" key="2">
    <source>
        <dbReference type="ARBA" id="ARBA00011123"/>
    </source>
</evidence>
<dbReference type="Gene3D" id="1.10.150.380">
    <property type="entry name" value="GatB domain, N-terminal subdomain"/>
    <property type="match status" value="1"/>
</dbReference>
<dbReference type="NCBIfam" id="NF004015">
    <property type="entry name" value="PRK05477.1-5"/>
    <property type="match status" value="1"/>
</dbReference>
<dbReference type="EMBL" id="FQZF01000012">
    <property type="protein sequence ID" value="SHJ33512.1"/>
    <property type="molecule type" value="Genomic_DNA"/>
</dbReference>
<name>A0A1M6IGC7_9PROT</name>
<dbReference type="Proteomes" id="UP000184387">
    <property type="component" value="Unassembled WGS sequence"/>
</dbReference>
<dbReference type="InterPro" id="IPR006075">
    <property type="entry name" value="Asn/Gln-tRNA_Trfase_suB/E_cat"/>
</dbReference>
<dbReference type="PANTHER" id="PTHR11659:SF0">
    <property type="entry name" value="GLUTAMYL-TRNA(GLN) AMIDOTRANSFERASE SUBUNIT B, MITOCHONDRIAL"/>
    <property type="match status" value="1"/>
</dbReference>
<evidence type="ECO:0000256" key="8">
    <source>
        <dbReference type="ARBA" id="ARBA00024799"/>
    </source>
</evidence>
<keyword evidence="4 11" id="KW-0436">Ligase</keyword>
<dbReference type="RefSeq" id="WP_073134848.1">
    <property type="nucleotide sequence ID" value="NZ_FQZF01000012.1"/>
</dbReference>
<dbReference type="NCBIfam" id="NF004012">
    <property type="entry name" value="PRK05477.1-2"/>
    <property type="match status" value="1"/>
</dbReference>
<organism evidence="13 14">
    <name type="scientific">Muricoccus roseus</name>
    <dbReference type="NCBI Taxonomy" id="198092"/>
    <lineage>
        <taxon>Bacteria</taxon>
        <taxon>Pseudomonadati</taxon>
        <taxon>Pseudomonadota</taxon>
        <taxon>Alphaproteobacteria</taxon>
        <taxon>Acetobacterales</taxon>
        <taxon>Roseomonadaceae</taxon>
        <taxon>Muricoccus</taxon>
    </lineage>
</organism>
<dbReference type="EC" id="6.3.5.-" evidence="11"/>
<comment type="catalytic activity">
    <reaction evidence="10 11">
        <text>L-glutamyl-tRNA(Gln) + L-glutamine + ATP + H2O = L-glutaminyl-tRNA(Gln) + L-glutamate + ADP + phosphate + H(+)</text>
        <dbReference type="Rhea" id="RHEA:17521"/>
        <dbReference type="Rhea" id="RHEA-COMP:9681"/>
        <dbReference type="Rhea" id="RHEA-COMP:9684"/>
        <dbReference type="ChEBI" id="CHEBI:15377"/>
        <dbReference type="ChEBI" id="CHEBI:15378"/>
        <dbReference type="ChEBI" id="CHEBI:29985"/>
        <dbReference type="ChEBI" id="CHEBI:30616"/>
        <dbReference type="ChEBI" id="CHEBI:43474"/>
        <dbReference type="ChEBI" id="CHEBI:58359"/>
        <dbReference type="ChEBI" id="CHEBI:78520"/>
        <dbReference type="ChEBI" id="CHEBI:78521"/>
        <dbReference type="ChEBI" id="CHEBI:456216"/>
    </reaction>
</comment>
<proteinExistence type="inferred from homology"/>
<evidence type="ECO:0000256" key="6">
    <source>
        <dbReference type="ARBA" id="ARBA00022840"/>
    </source>
</evidence>
<accession>A0A1M6IGC7</accession>
<protein>
    <recommendedName>
        <fullName evidence="3 11">Aspartyl/glutamyl-tRNA(Asn/Gln) amidotransferase subunit B</fullName>
        <shortName evidence="11">Asp/Glu-ADT subunit B</shortName>
        <ecNumber evidence="11">6.3.5.-</ecNumber>
    </recommendedName>
</protein>
<comment type="catalytic activity">
    <reaction evidence="9 11">
        <text>L-aspartyl-tRNA(Asn) + L-glutamine + ATP + H2O = L-asparaginyl-tRNA(Asn) + L-glutamate + ADP + phosphate + 2 H(+)</text>
        <dbReference type="Rhea" id="RHEA:14513"/>
        <dbReference type="Rhea" id="RHEA-COMP:9674"/>
        <dbReference type="Rhea" id="RHEA-COMP:9677"/>
        <dbReference type="ChEBI" id="CHEBI:15377"/>
        <dbReference type="ChEBI" id="CHEBI:15378"/>
        <dbReference type="ChEBI" id="CHEBI:29985"/>
        <dbReference type="ChEBI" id="CHEBI:30616"/>
        <dbReference type="ChEBI" id="CHEBI:43474"/>
        <dbReference type="ChEBI" id="CHEBI:58359"/>
        <dbReference type="ChEBI" id="CHEBI:78515"/>
        <dbReference type="ChEBI" id="CHEBI:78516"/>
        <dbReference type="ChEBI" id="CHEBI:456216"/>
    </reaction>
</comment>
<sequence length="483" mass="53013">MSYTIEGETGPWELVIGLEVHAQVTSNAKLFSGAATEFGAEPNSQVSFVDAGFPGMLPVINRECVAQAVRTGLGLNAQVNPWSRFDRKNYFYADLPQGYQISQYQFPIVGTGQITIELADGSTREIGITRLHLEQDAGKSLHDQHPSKSYIDLNRSGVALMEIVSEPDMRSPEEAGAYLTKLRQILRYLGTCDGNMEQGSLRADVNVSVRKAGEGFRTRCEVKNVNSIRFVMQAVEAEARRQIEVWESGGTVDQETRLFDTTRGVTRSMRSKEDAHDYRYFPDPDLPPLVVDPSWIEELKAGLPELPDARRTRYVNEFGLSAYDASVLVAEKETAAFYEEVAAGRDPKVAANWVMGDFFAMLNRMGKGIEDSPVTAQHLGALLDLIADKTLSGKMAKEVLEAMGETGKPPGTIVEERGLRQVTDTGAIEAAVDAILAANPDKIAQYREKPTLFGWFVGQVMKAMKGQGNPALVNEVLKAKLGG</sequence>
<dbReference type="GO" id="GO:0006412">
    <property type="term" value="P:translation"/>
    <property type="evidence" value="ECO:0007669"/>
    <property type="project" value="UniProtKB-UniRule"/>
</dbReference>
<evidence type="ECO:0000256" key="9">
    <source>
        <dbReference type="ARBA" id="ARBA00047380"/>
    </source>
</evidence>
<dbReference type="GO" id="GO:0070681">
    <property type="term" value="P:glutaminyl-tRNAGln biosynthesis via transamidation"/>
    <property type="evidence" value="ECO:0007669"/>
    <property type="project" value="TreeGrafter"/>
</dbReference>
<dbReference type="OrthoDB" id="9804078at2"/>
<dbReference type="InterPro" id="IPR017958">
    <property type="entry name" value="Gln-tRNA_amidoTrfase_suB_CS"/>
</dbReference>
<keyword evidence="14" id="KW-1185">Reference proteome</keyword>
<feature type="domain" description="Asn/Gln amidotransferase" evidence="12">
    <location>
        <begin position="336"/>
        <end position="481"/>
    </location>
</feature>
<dbReference type="FunFam" id="1.10.150.380:FF:000001">
    <property type="entry name" value="Aspartyl/glutamyl-tRNA(Asn/Gln) amidotransferase subunit B"/>
    <property type="match status" value="1"/>
</dbReference>
<dbReference type="InterPro" id="IPR003789">
    <property type="entry name" value="Asn/Gln_tRNA_amidoTrase-B-like"/>
</dbReference>
<keyword evidence="6 11" id="KW-0067">ATP-binding</keyword>
<evidence type="ECO:0000256" key="1">
    <source>
        <dbReference type="ARBA" id="ARBA00005306"/>
    </source>
</evidence>
<dbReference type="InterPro" id="IPR018027">
    <property type="entry name" value="Asn/Gln_amidotransferase"/>
</dbReference>
<comment type="subunit">
    <text evidence="2 11">Heterotrimer of A, B and C subunits.</text>
</comment>
<evidence type="ECO:0000256" key="4">
    <source>
        <dbReference type="ARBA" id="ARBA00022598"/>
    </source>
</evidence>
<evidence type="ECO:0000256" key="11">
    <source>
        <dbReference type="HAMAP-Rule" id="MF_00121"/>
    </source>
</evidence>
<evidence type="ECO:0000256" key="7">
    <source>
        <dbReference type="ARBA" id="ARBA00022917"/>
    </source>
</evidence>
<dbReference type="STRING" id="198092.SAMN02745194_02310"/>
<evidence type="ECO:0000256" key="3">
    <source>
        <dbReference type="ARBA" id="ARBA00016923"/>
    </source>
</evidence>
<comment type="function">
    <text evidence="8 11">Allows the formation of correctly charged Asn-tRNA(Asn) or Gln-tRNA(Gln) through the transamidation of misacylated Asp-tRNA(Asn) or Glu-tRNA(Gln) in organisms which lack either or both of asparaginyl-tRNA or glutaminyl-tRNA synthetases. The reaction takes place in the presence of glutamine and ATP through an activated phospho-Asp-tRNA(Asn) or phospho-Glu-tRNA(Gln).</text>
</comment>
<dbReference type="AlphaFoldDB" id="A0A1M6IGC7"/>
<reference evidence="13 14" key="1">
    <citation type="submission" date="2016-11" db="EMBL/GenBank/DDBJ databases">
        <authorList>
            <person name="Jaros S."/>
            <person name="Januszkiewicz K."/>
            <person name="Wedrychowicz H."/>
        </authorList>
    </citation>
    <scope>NUCLEOTIDE SEQUENCE [LARGE SCALE GENOMIC DNA]</scope>
    <source>
        <strain evidence="13 14">DSM 14916</strain>
    </source>
</reference>
<dbReference type="InterPro" id="IPR014746">
    <property type="entry name" value="Gln_synth/guanido_kin_cat_dom"/>
</dbReference>
<dbReference type="PROSITE" id="PS01234">
    <property type="entry name" value="GATB"/>
    <property type="match status" value="1"/>
</dbReference>
<dbReference type="Pfam" id="PF02934">
    <property type="entry name" value="GatB_N"/>
    <property type="match status" value="1"/>
</dbReference>
<evidence type="ECO:0000313" key="14">
    <source>
        <dbReference type="Proteomes" id="UP000184387"/>
    </source>
</evidence>
<dbReference type="Gene3D" id="1.10.10.410">
    <property type="match status" value="1"/>
</dbReference>
<gene>
    <name evidence="11" type="primary">gatB</name>
    <name evidence="13" type="ORF">SAMN02745194_02310</name>
</gene>
<dbReference type="GO" id="GO:0050566">
    <property type="term" value="F:asparaginyl-tRNA synthase (glutamine-hydrolyzing) activity"/>
    <property type="evidence" value="ECO:0007669"/>
    <property type="project" value="RHEA"/>
</dbReference>
<dbReference type="InterPro" id="IPR017959">
    <property type="entry name" value="Asn/Gln-tRNA_amidoTrfase_suB/E"/>
</dbReference>